<dbReference type="AlphaFoldDB" id="A0A3D9IGM1"/>
<dbReference type="PROSITE" id="PS00731">
    <property type="entry name" value="AP_NUCLEASE_F2_3"/>
    <property type="match status" value="1"/>
</dbReference>
<organism evidence="10 11">
    <name type="scientific">Cohnella lupini</name>
    <dbReference type="NCBI Taxonomy" id="1294267"/>
    <lineage>
        <taxon>Bacteria</taxon>
        <taxon>Bacillati</taxon>
        <taxon>Bacillota</taxon>
        <taxon>Bacilli</taxon>
        <taxon>Bacillales</taxon>
        <taxon>Paenibacillaceae</taxon>
        <taxon>Cohnella</taxon>
    </lineage>
</organism>
<dbReference type="SMART" id="SM00518">
    <property type="entry name" value="AP2Ec"/>
    <property type="match status" value="1"/>
</dbReference>
<feature type="domain" description="Xylose isomerase-like TIM barrel" evidence="9">
    <location>
        <begin position="19"/>
        <end position="272"/>
    </location>
</feature>
<proteinExistence type="inferred from homology"/>
<dbReference type="Gene3D" id="3.20.20.150">
    <property type="entry name" value="Divalent-metal-dependent TIM barrel enzymes"/>
    <property type="match status" value="1"/>
</dbReference>
<keyword evidence="3" id="KW-0540">Nuclease</keyword>
<name>A0A3D9IGM1_9BACL</name>
<sequence length="281" mass="30599">MLRIGSHVSTRNGYRKAAEYAVSLGGNAFQYFPKNPRTLAIKAFDASDAAQCAIWCKERDVVSIGHGPYPVNPASDGDAARRMAACTLNDLQIAEACGSIGVVVHFGHSKGIDPLQGYRNVIQWVNSVTSLWEGKALILLENQAGDHGQMGTTPEELTQIRSLVDSPGKIGFCLDTCHLFASGEWRHGQWSSFATRANALGFWNNVKAVHLNDSRYPSGSLKDRHAPIAEGRIGQDELMAFMSAPELKDIPFFLETPAGEDGTHREQIELVKRLYESGGGA</sequence>
<dbReference type="PANTHER" id="PTHR21445:SF0">
    <property type="entry name" value="APURINIC-APYRIMIDINIC ENDONUCLEASE"/>
    <property type="match status" value="1"/>
</dbReference>
<dbReference type="Proteomes" id="UP000256869">
    <property type="component" value="Unassembled WGS sequence"/>
</dbReference>
<evidence type="ECO:0000313" key="11">
    <source>
        <dbReference type="Proteomes" id="UP000256869"/>
    </source>
</evidence>
<keyword evidence="8" id="KW-0234">DNA repair</keyword>
<evidence type="ECO:0000256" key="6">
    <source>
        <dbReference type="ARBA" id="ARBA00022801"/>
    </source>
</evidence>
<dbReference type="PROSITE" id="PS00730">
    <property type="entry name" value="AP_NUCLEASE_F2_2"/>
    <property type="match status" value="1"/>
</dbReference>
<evidence type="ECO:0000256" key="4">
    <source>
        <dbReference type="ARBA" id="ARBA00022723"/>
    </source>
</evidence>
<dbReference type="InterPro" id="IPR018246">
    <property type="entry name" value="AP_endonuc_F2_Zn_BS"/>
</dbReference>
<evidence type="ECO:0000256" key="1">
    <source>
        <dbReference type="ARBA" id="ARBA00001947"/>
    </source>
</evidence>
<comment type="caution">
    <text evidence="10">The sequence shown here is derived from an EMBL/GenBank/DDBJ whole genome shotgun (WGS) entry which is preliminary data.</text>
</comment>
<dbReference type="GO" id="GO:0006284">
    <property type="term" value="P:base-excision repair"/>
    <property type="evidence" value="ECO:0007669"/>
    <property type="project" value="TreeGrafter"/>
</dbReference>
<dbReference type="OrthoDB" id="9805666at2"/>
<evidence type="ECO:0000313" key="10">
    <source>
        <dbReference type="EMBL" id="RED60296.1"/>
    </source>
</evidence>
<dbReference type="PANTHER" id="PTHR21445">
    <property type="entry name" value="ENDONUCLEASE IV ENDODEOXYRIBONUCLEASE IV"/>
    <property type="match status" value="1"/>
</dbReference>
<comment type="cofactor">
    <cofactor evidence="1">
        <name>Zn(2+)</name>
        <dbReference type="ChEBI" id="CHEBI:29105"/>
    </cofactor>
</comment>
<dbReference type="PROSITE" id="PS51432">
    <property type="entry name" value="AP_NUCLEASE_F2_4"/>
    <property type="match status" value="1"/>
</dbReference>
<dbReference type="GO" id="GO:0008270">
    <property type="term" value="F:zinc ion binding"/>
    <property type="evidence" value="ECO:0007669"/>
    <property type="project" value="InterPro"/>
</dbReference>
<dbReference type="GO" id="GO:0003677">
    <property type="term" value="F:DNA binding"/>
    <property type="evidence" value="ECO:0007669"/>
    <property type="project" value="InterPro"/>
</dbReference>
<dbReference type="EMBL" id="QRDY01000006">
    <property type="protein sequence ID" value="RED60296.1"/>
    <property type="molecule type" value="Genomic_DNA"/>
</dbReference>
<dbReference type="GO" id="GO:0008081">
    <property type="term" value="F:phosphoric diester hydrolase activity"/>
    <property type="evidence" value="ECO:0007669"/>
    <property type="project" value="TreeGrafter"/>
</dbReference>
<evidence type="ECO:0000256" key="5">
    <source>
        <dbReference type="ARBA" id="ARBA00022763"/>
    </source>
</evidence>
<evidence type="ECO:0000259" key="9">
    <source>
        <dbReference type="Pfam" id="PF01261"/>
    </source>
</evidence>
<keyword evidence="10" id="KW-0255">Endonuclease</keyword>
<dbReference type="Pfam" id="PF01261">
    <property type="entry name" value="AP_endonuc_2"/>
    <property type="match status" value="1"/>
</dbReference>
<protein>
    <submittedName>
        <fullName evidence="10">Endonuclease IV</fullName>
    </submittedName>
</protein>
<dbReference type="InterPro" id="IPR036237">
    <property type="entry name" value="Xyl_isomerase-like_sf"/>
</dbReference>
<evidence type="ECO:0000256" key="2">
    <source>
        <dbReference type="ARBA" id="ARBA00005340"/>
    </source>
</evidence>
<keyword evidence="6" id="KW-0378">Hydrolase</keyword>
<accession>A0A3D9IGM1</accession>
<gene>
    <name evidence="10" type="ORF">DFP95_10685</name>
</gene>
<evidence type="ECO:0000256" key="8">
    <source>
        <dbReference type="ARBA" id="ARBA00023204"/>
    </source>
</evidence>
<reference evidence="10 11" key="1">
    <citation type="submission" date="2018-07" db="EMBL/GenBank/DDBJ databases">
        <title>Genomic Encyclopedia of Type Strains, Phase III (KMG-III): the genomes of soil and plant-associated and newly described type strains.</title>
        <authorList>
            <person name="Whitman W."/>
        </authorList>
    </citation>
    <scope>NUCLEOTIDE SEQUENCE [LARGE SCALE GENOMIC DNA]</scope>
    <source>
        <strain evidence="10 11">CECT 8236</strain>
    </source>
</reference>
<dbReference type="NCBIfam" id="TIGR00587">
    <property type="entry name" value="nfo"/>
    <property type="match status" value="1"/>
</dbReference>
<comment type="similarity">
    <text evidence="2">Belongs to the AP endonuclease 2 family.</text>
</comment>
<keyword evidence="11" id="KW-1185">Reference proteome</keyword>
<evidence type="ECO:0000256" key="7">
    <source>
        <dbReference type="ARBA" id="ARBA00022833"/>
    </source>
</evidence>
<keyword evidence="7" id="KW-0862">Zinc</keyword>
<dbReference type="GO" id="GO:0003906">
    <property type="term" value="F:DNA-(apurinic or apyrimidinic site) endonuclease activity"/>
    <property type="evidence" value="ECO:0007669"/>
    <property type="project" value="TreeGrafter"/>
</dbReference>
<dbReference type="InterPro" id="IPR001719">
    <property type="entry name" value="AP_endonuc_2"/>
</dbReference>
<dbReference type="InterPro" id="IPR013022">
    <property type="entry name" value="Xyl_isomerase-like_TIM-brl"/>
</dbReference>
<evidence type="ECO:0000256" key="3">
    <source>
        <dbReference type="ARBA" id="ARBA00022722"/>
    </source>
</evidence>
<keyword evidence="5" id="KW-0227">DNA damage</keyword>
<dbReference type="SUPFAM" id="SSF51658">
    <property type="entry name" value="Xylose isomerase-like"/>
    <property type="match status" value="1"/>
</dbReference>
<keyword evidence="4" id="KW-0479">Metal-binding</keyword>
<dbReference type="RefSeq" id="WP_115993014.1">
    <property type="nucleotide sequence ID" value="NZ_QRDY01000006.1"/>
</dbReference>